<evidence type="ECO:0000313" key="1">
    <source>
        <dbReference type="EMBL" id="KAA6389356.1"/>
    </source>
</evidence>
<dbReference type="EMBL" id="SNRW01003614">
    <property type="protein sequence ID" value="KAA6389356.1"/>
    <property type="molecule type" value="Genomic_DNA"/>
</dbReference>
<sequence>MISIEITNLNQDDDSIKAYLELEFCERGDLSKYIKNMMESETEIRFDCGQRIGAEVNMSSSPKKLTFFIDDVEQQYYVINIPQAIRFWSYIYAPNSSFGVTRFERRSSSSAHGVTGSIGLEWGKEWDW</sequence>
<reference evidence="1 2" key="1">
    <citation type="submission" date="2019-03" db="EMBL/GenBank/DDBJ databases">
        <title>Single cell metagenomics reveals metabolic interactions within the superorganism composed of flagellate Streblomastix strix and complex community of Bacteroidetes bacteria on its surface.</title>
        <authorList>
            <person name="Treitli S.C."/>
            <person name="Kolisko M."/>
            <person name="Husnik F."/>
            <person name="Keeling P."/>
            <person name="Hampl V."/>
        </authorList>
    </citation>
    <scope>NUCLEOTIDE SEQUENCE [LARGE SCALE GENOMIC DNA]</scope>
    <source>
        <strain evidence="1">ST1C</strain>
    </source>
</reference>
<organism evidence="1 2">
    <name type="scientific">Streblomastix strix</name>
    <dbReference type="NCBI Taxonomy" id="222440"/>
    <lineage>
        <taxon>Eukaryota</taxon>
        <taxon>Metamonada</taxon>
        <taxon>Preaxostyla</taxon>
        <taxon>Oxymonadida</taxon>
        <taxon>Streblomastigidae</taxon>
        <taxon>Streblomastix</taxon>
    </lineage>
</organism>
<gene>
    <name evidence="1" type="ORF">EZS28_015116</name>
</gene>
<dbReference type="Proteomes" id="UP000324800">
    <property type="component" value="Unassembled WGS sequence"/>
</dbReference>
<evidence type="ECO:0000313" key="2">
    <source>
        <dbReference type="Proteomes" id="UP000324800"/>
    </source>
</evidence>
<proteinExistence type="predicted"/>
<dbReference type="AlphaFoldDB" id="A0A5J4W448"/>
<comment type="caution">
    <text evidence="1">The sequence shown here is derived from an EMBL/GenBank/DDBJ whole genome shotgun (WGS) entry which is preliminary data.</text>
</comment>
<protein>
    <submittedName>
        <fullName evidence="1">Uncharacterized protein</fullName>
    </submittedName>
</protein>
<accession>A0A5J4W448</accession>
<name>A0A5J4W448_9EUKA</name>